<dbReference type="Proteomes" id="UP001302486">
    <property type="component" value="Chromosome"/>
</dbReference>
<proteinExistence type="predicted"/>
<gene>
    <name evidence="1" type="ORF">RNZ46_04605</name>
</gene>
<accession>A0AA97EQ84</accession>
<reference evidence="2" key="1">
    <citation type="submission" date="2024-06" db="EMBL/GenBank/DDBJ databases">
        <title>Hwangdonia haimaensis gen. nov., sp. nov., a member of the family Flavobacteriaceae isolated from the haima cold seep.</title>
        <authorList>
            <person name="Li J."/>
        </authorList>
    </citation>
    <scope>NUCLEOTIDE SEQUENCE [LARGE SCALE GENOMIC DNA]</scope>
    <source>
        <strain evidence="2">SCSIO 19198</strain>
    </source>
</reference>
<sequence>MNELNLWISTLEELNNELNYFNVIEKQLVKKSAVSNSIQGLRRKNVLIMATFCKYEQALKNEYEYGKTEYNALRANIHENKRAQYVQLVKAFNALKKHIYQILIKYHRK</sequence>
<dbReference type="RefSeq" id="WP_316984203.1">
    <property type="nucleotide sequence ID" value="NZ_CP136521.1"/>
</dbReference>
<protein>
    <submittedName>
        <fullName evidence="1">Uncharacterized protein</fullName>
    </submittedName>
</protein>
<keyword evidence="2" id="KW-1185">Reference proteome</keyword>
<organism evidence="1 2">
    <name type="scientific">Hwangdonia lutea</name>
    <dbReference type="NCBI Taxonomy" id="3075823"/>
    <lineage>
        <taxon>Bacteria</taxon>
        <taxon>Pseudomonadati</taxon>
        <taxon>Bacteroidota</taxon>
        <taxon>Flavobacteriia</taxon>
        <taxon>Flavobacteriales</taxon>
        <taxon>Flavobacteriaceae</taxon>
        <taxon>Hwangdonia</taxon>
    </lineage>
</organism>
<dbReference type="KEGG" id="hws:RNZ46_04605"/>
<dbReference type="EMBL" id="CP136521">
    <property type="protein sequence ID" value="WOD44539.1"/>
    <property type="molecule type" value="Genomic_DNA"/>
</dbReference>
<evidence type="ECO:0000313" key="1">
    <source>
        <dbReference type="EMBL" id="WOD44539.1"/>
    </source>
</evidence>
<evidence type="ECO:0000313" key="2">
    <source>
        <dbReference type="Proteomes" id="UP001302486"/>
    </source>
</evidence>
<dbReference type="AlphaFoldDB" id="A0AA97EQ84"/>
<name>A0AA97EQ84_9FLAO</name>